<dbReference type="AlphaFoldDB" id="A0AAV0BBC2"/>
<evidence type="ECO:0000313" key="1">
    <source>
        <dbReference type="EMBL" id="CAH7683906.1"/>
    </source>
</evidence>
<evidence type="ECO:0000313" key="2">
    <source>
        <dbReference type="Proteomes" id="UP001153365"/>
    </source>
</evidence>
<reference evidence="1" key="1">
    <citation type="submission" date="2022-06" db="EMBL/GenBank/DDBJ databases">
        <authorList>
            <consortium name="SYNGENTA / RWTH Aachen University"/>
        </authorList>
    </citation>
    <scope>NUCLEOTIDE SEQUENCE</scope>
</reference>
<sequence>MEKDYEDLKSCIQKTKKQNWQTRQFEDLKKIETTLAEMIILIRVKIYEKFSPDNVSPYIEGLDKDSSRIVFERIIHNCFKNLFEVLNSDKNILKPGSSIEDVPLIPLVYKLFEYMEKFGLQENRLEKNKSLIKIFFSEEKPLKQLIWYICTVLIKERGFIGVFLTSDLKEYIRNHKDLDHIRFLLNSLDTEHWKEIELGFLEAHGILDYNGSVFHESFVKNNRRFSEYEKFIRKNELMLKNIQDIENTLPNMYKIDLTYPNRHIRGNRYALGNGILLANFIKCTFAYHVQNYLKRYQKNIKIENVEQHKIEIFGAFFKVFQNILKVITAFEDKFNLGTNTRKKISRTEFLLELLNLMPSPDFYKDWVSGHPKKIFIKNSNSEYFLKYRLVELKKSRNSNISTILRTMKNEYDELTGQIIRSVDNGSKFDKSAIDCWYRIINIYIEFLHSILQDISEVEGGLEYLGLSKTEIHSFFKEL</sequence>
<name>A0AAV0BBC2_PHAPC</name>
<comment type="caution">
    <text evidence="1">The sequence shown here is derived from an EMBL/GenBank/DDBJ whole genome shotgun (WGS) entry which is preliminary data.</text>
</comment>
<protein>
    <submittedName>
        <fullName evidence="1">Expressed protein</fullName>
    </submittedName>
</protein>
<dbReference type="EMBL" id="CALTRL010005007">
    <property type="protein sequence ID" value="CAH7683906.1"/>
    <property type="molecule type" value="Genomic_DNA"/>
</dbReference>
<gene>
    <name evidence="1" type="ORF">PPACK8108_LOCUS17725</name>
</gene>
<keyword evidence="2" id="KW-1185">Reference proteome</keyword>
<accession>A0AAV0BBC2</accession>
<organism evidence="1 2">
    <name type="scientific">Phakopsora pachyrhizi</name>
    <name type="common">Asian soybean rust disease fungus</name>
    <dbReference type="NCBI Taxonomy" id="170000"/>
    <lineage>
        <taxon>Eukaryota</taxon>
        <taxon>Fungi</taxon>
        <taxon>Dikarya</taxon>
        <taxon>Basidiomycota</taxon>
        <taxon>Pucciniomycotina</taxon>
        <taxon>Pucciniomycetes</taxon>
        <taxon>Pucciniales</taxon>
        <taxon>Phakopsoraceae</taxon>
        <taxon>Phakopsora</taxon>
    </lineage>
</organism>
<dbReference type="Proteomes" id="UP001153365">
    <property type="component" value="Unassembled WGS sequence"/>
</dbReference>
<proteinExistence type="predicted"/>